<reference evidence="2" key="1">
    <citation type="submission" date="2018-08" db="EMBL/GenBank/DDBJ databases">
        <authorList>
            <person name="Chevrot R."/>
        </authorList>
    </citation>
    <scope>NUCLEOTIDE SEQUENCE [LARGE SCALE GENOMIC DNA]</scope>
</reference>
<name>A0A383RH89_PAEAL</name>
<accession>A0A383RH89</accession>
<protein>
    <submittedName>
        <fullName evidence="1">Uncharacterized protein</fullName>
    </submittedName>
</protein>
<dbReference type="Proteomes" id="UP000304148">
    <property type="component" value="Chromosome"/>
</dbReference>
<evidence type="ECO:0000313" key="1">
    <source>
        <dbReference type="EMBL" id="SYX85636.1"/>
    </source>
</evidence>
<gene>
    <name evidence="1" type="ORF">PBLR_14058</name>
</gene>
<dbReference type="EMBL" id="LS992241">
    <property type="protein sequence ID" value="SYX85636.1"/>
    <property type="molecule type" value="Genomic_DNA"/>
</dbReference>
<dbReference type="AlphaFoldDB" id="A0A383RH89"/>
<sequence>MTRMLLSNRYHFSSLQMRDGSLLFEPQEHCLLECPKPVIFHDAAGPFDVCQDDAHYVHLVYVNRDDQLIHVSINPCSLQTHKRVIAGLYKHVRHIQLINCHNQLHAVIQYHSRIEHVSLSGIHWSTSDILYDGDEIHSLRLFSHQDHIWLCTAFITAAPPHQQLRLLLQSFHTVSSQWLPSPSLPAAPLESREDFVAYELYSVQGRFGMFLFQRIGNKLLFTAYEWNKQKEWSLTAHNQTIIPPTPATQVICTYDQGRYCLSWVTEDLLFRIEYSIHQEEWSELYTTAIPCPVIWTCMYDKLLGRDGPTVWIAPDEETTPDFTGIAAPAVIQGYRARRELTHSIDSAQAVIASITHMREGCRTRKRELVQLKQIQKERQATADRLTERIAALQEEVQVRLAIQELSEKNTFLMKKEDKIVARSGIKEQLSRIVFKISNPR</sequence>
<evidence type="ECO:0000313" key="2">
    <source>
        <dbReference type="Proteomes" id="UP000304148"/>
    </source>
</evidence>
<organism evidence="1 2">
    <name type="scientific">Paenibacillus alvei</name>
    <name type="common">Bacillus alvei</name>
    <dbReference type="NCBI Taxonomy" id="44250"/>
    <lineage>
        <taxon>Bacteria</taxon>
        <taxon>Bacillati</taxon>
        <taxon>Bacillota</taxon>
        <taxon>Bacilli</taxon>
        <taxon>Bacillales</taxon>
        <taxon>Paenibacillaceae</taxon>
        <taxon>Paenibacillus</taxon>
    </lineage>
</organism>
<proteinExistence type="predicted"/>
<dbReference type="RefSeq" id="WP_138187473.1">
    <property type="nucleotide sequence ID" value="NZ_LS992241.1"/>
</dbReference>